<dbReference type="AlphaFoldDB" id="A0A2D4LME5"/>
<organism evidence="1">
    <name type="scientific">Micrurus spixii</name>
    <name type="common">Amazon coral snake</name>
    <dbReference type="NCBI Taxonomy" id="129469"/>
    <lineage>
        <taxon>Eukaryota</taxon>
        <taxon>Metazoa</taxon>
        <taxon>Chordata</taxon>
        <taxon>Craniata</taxon>
        <taxon>Vertebrata</taxon>
        <taxon>Euteleostomi</taxon>
        <taxon>Lepidosauria</taxon>
        <taxon>Squamata</taxon>
        <taxon>Bifurcata</taxon>
        <taxon>Unidentata</taxon>
        <taxon>Episquamata</taxon>
        <taxon>Toxicofera</taxon>
        <taxon>Serpentes</taxon>
        <taxon>Colubroidea</taxon>
        <taxon>Elapidae</taxon>
        <taxon>Elapinae</taxon>
        <taxon>Micrurus</taxon>
    </lineage>
</organism>
<name>A0A2D4LME5_9SAUR</name>
<accession>A0A2D4LME5</accession>
<dbReference type="EMBL" id="IACM01025237">
    <property type="protein sequence ID" value="LAB22072.1"/>
    <property type="molecule type" value="Transcribed_RNA"/>
</dbReference>
<reference evidence="1" key="2">
    <citation type="submission" date="2017-11" db="EMBL/GenBank/DDBJ databases">
        <title>Coralsnake Venomics: Analyses of Venom Gland Transcriptomes and Proteomes of Six Brazilian Taxa.</title>
        <authorList>
            <person name="Aird S.D."/>
            <person name="Jorge da Silva N."/>
            <person name="Qiu L."/>
            <person name="Villar-Briones A."/>
            <person name="Aparecida-Saddi V."/>
            <person name="Campos-Telles M.P."/>
            <person name="Grau M."/>
            <person name="Mikheyev A.S."/>
        </authorList>
    </citation>
    <scope>NUCLEOTIDE SEQUENCE</scope>
    <source>
        <tissue evidence="1">Venom_gland</tissue>
    </source>
</reference>
<sequence length="121" mass="14239">MKVVMSMPSCRAINEQSITHPGANNNMFNCIIIYLPTISINKISLVNNLSFFQFFQQLVKMSDVPLCFFFYLFPYNIAPEADKTVLDKQKTDKLRVILPHPRDHFRVHKSWTNWKGVLIFW</sequence>
<protein>
    <submittedName>
        <fullName evidence="1">Uncharacterized protein</fullName>
    </submittedName>
</protein>
<proteinExistence type="predicted"/>
<dbReference type="EMBL" id="IACM01025234">
    <property type="protein sequence ID" value="LAB22068.1"/>
    <property type="molecule type" value="Transcribed_RNA"/>
</dbReference>
<reference evidence="1" key="1">
    <citation type="submission" date="2017-07" db="EMBL/GenBank/DDBJ databases">
        <authorList>
            <person name="Mikheyev A."/>
            <person name="Grau M."/>
        </authorList>
    </citation>
    <scope>NUCLEOTIDE SEQUENCE</scope>
    <source>
        <tissue evidence="1">Venom_gland</tissue>
    </source>
</reference>
<evidence type="ECO:0000313" key="1">
    <source>
        <dbReference type="EMBL" id="LAB22068.1"/>
    </source>
</evidence>